<comment type="subcellular location">
    <subcellularLocation>
        <location evidence="2">Secreted</location>
    </subcellularLocation>
</comment>
<dbReference type="Gene3D" id="3.40.50.1700">
    <property type="entry name" value="Glycoside hydrolase family 3 C-terminal domain"/>
    <property type="match status" value="1"/>
</dbReference>
<dbReference type="SMART" id="SM01217">
    <property type="entry name" value="Fn3_like"/>
    <property type="match status" value="1"/>
</dbReference>
<evidence type="ECO:0000256" key="7">
    <source>
        <dbReference type="ARBA" id="ARBA00022729"/>
    </source>
</evidence>
<feature type="chain" id="PRO_5041362437" description="Beta-glucosidase cel3A" evidence="18">
    <location>
        <begin position="22"/>
        <end position="805"/>
    </location>
</feature>
<dbReference type="FunFam" id="3.20.20.300:FF:000002">
    <property type="entry name" value="Probable beta-glucosidase"/>
    <property type="match status" value="1"/>
</dbReference>
<keyword evidence="12" id="KW-0326">Glycosidase</keyword>
<dbReference type="GO" id="GO:0005576">
    <property type="term" value="C:extracellular region"/>
    <property type="evidence" value="ECO:0007669"/>
    <property type="project" value="UniProtKB-SubCell"/>
</dbReference>
<keyword evidence="10" id="KW-0325">Glycoprotein</keyword>
<evidence type="ECO:0000256" key="3">
    <source>
        <dbReference type="ARBA" id="ARBA00004987"/>
    </source>
</evidence>
<evidence type="ECO:0000256" key="18">
    <source>
        <dbReference type="SAM" id="SignalP"/>
    </source>
</evidence>
<organism evidence="20 21">
    <name type="scientific">Pleurostoma richardsiae</name>
    <dbReference type="NCBI Taxonomy" id="41990"/>
    <lineage>
        <taxon>Eukaryota</taxon>
        <taxon>Fungi</taxon>
        <taxon>Dikarya</taxon>
        <taxon>Ascomycota</taxon>
        <taxon>Pezizomycotina</taxon>
        <taxon>Sordariomycetes</taxon>
        <taxon>Sordariomycetidae</taxon>
        <taxon>Calosphaeriales</taxon>
        <taxon>Pleurostomataceae</taxon>
        <taxon>Pleurostoma</taxon>
    </lineage>
</organism>
<dbReference type="InterPro" id="IPR026891">
    <property type="entry name" value="Fn3-like"/>
</dbReference>
<feature type="domain" description="Fibronectin type III-like" evidence="19">
    <location>
        <begin position="725"/>
        <end position="793"/>
    </location>
</feature>
<dbReference type="InterPro" id="IPR036962">
    <property type="entry name" value="Glyco_hydro_3_N_sf"/>
</dbReference>
<dbReference type="EMBL" id="JANBVO010000045">
    <property type="protein sequence ID" value="KAJ9134140.1"/>
    <property type="molecule type" value="Genomic_DNA"/>
</dbReference>
<dbReference type="InterPro" id="IPR050288">
    <property type="entry name" value="Cellulose_deg_GH3"/>
</dbReference>
<dbReference type="PANTHER" id="PTHR42715">
    <property type="entry name" value="BETA-GLUCOSIDASE"/>
    <property type="match status" value="1"/>
</dbReference>
<comment type="catalytic activity">
    <reaction evidence="1">
        <text>Hydrolysis of terminal, non-reducing beta-D-glucosyl residues with release of beta-D-glucose.</text>
        <dbReference type="EC" id="3.2.1.21"/>
    </reaction>
</comment>
<dbReference type="Proteomes" id="UP001174694">
    <property type="component" value="Unassembled WGS sequence"/>
</dbReference>
<dbReference type="GO" id="GO:0008422">
    <property type="term" value="F:beta-glucosidase activity"/>
    <property type="evidence" value="ECO:0007669"/>
    <property type="project" value="UniProtKB-EC"/>
</dbReference>
<dbReference type="InterPro" id="IPR013783">
    <property type="entry name" value="Ig-like_fold"/>
</dbReference>
<evidence type="ECO:0000256" key="17">
    <source>
        <dbReference type="ARBA" id="ARBA00083611"/>
    </source>
</evidence>
<name>A0AA38VIB9_9PEZI</name>
<dbReference type="PANTHER" id="PTHR42715:SF5">
    <property type="entry name" value="BETA-GLUCOSIDASE M-RELATED"/>
    <property type="match status" value="1"/>
</dbReference>
<dbReference type="Pfam" id="PF00933">
    <property type="entry name" value="Glyco_hydro_3"/>
    <property type="match status" value="1"/>
</dbReference>
<evidence type="ECO:0000256" key="15">
    <source>
        <dbReference type="ARBA" id="ARBA00078013"/>
    </source>
</evidence>
<evidence type="ECO:0000256" key="12">
    <source>
        <dbReference type="ARBA" id="ARBA00023295"/>
    </source>
</evidence>
<evidence type="ECO:0000256" key="6">
    <source>
        <dbReference type="ARBA" id="ARBA00022525"/>
    </source>
</evidence>
<dbReference type="PRINTS" id="PR00133">
    <property type="entry name" value="GLHYDRLASE3"/>
</dbReference>
<keyword evidence="13" id="KW-0624">Polysaccharide degradation</keyword>
<dbReference type="SUPFAM" id="SSF51445">
    <property type="entry name" value="(Trans)glycosidases"/>
    <property type="match status" value="1"/>
</dbReference>
<keyword evidence="8 20" id="KW-0378">Hydrolase</keyword>
<gene>
    <name evidence="20" type="ORF">NKR23_g10308</name>
</gene>
<dbReference type="GO" id="GO:0030245">
    <property type="term" value="P:cellulose catabolic process"/>
    <property type="evidence" value="ECO:0007669"/>
    <property type="project" value="UniProtKB-KW"/>
</dbReference>
<evidence type="ECO:0000256" key="9">
    <source>
        <dbReference type="ARBA" id="ARBA00023001"/>
    </source>
</evidence>
<evidence type="ECO:0000256" key="11">
    <source>
        <dbReference type="ARBA" id="ARBA00023277"/>
    </source>
</evidence>
<dbReference type="InterPro" id="IPR036881">
    <property type="entry name" value="Glyco_hydro_3_C_sf"/>
</dbReference>
<reference evidence="20" key="1">
    <citation type="submission" date="2022-07" db="EMBL/GenBank/DDBJ databases">
        <title>Fungi with potential for degradation of polypropylene.</title>
        <authorList>
            <person name="Gostincar C."/>
        </authorList>
    </citation>
    <scope>NUCLEOTIDE SEQUENCE</scope>
    <source>
        <strain evidence="20">EXF-13308</strain>
    </source>
</reference>
<evidence type="ECO:0000256" key="5">
    <source>
        <dbReference type="ARBA" id="ARBA00012744"/>
    </source>
</evidence>
<keyword evidence="7 18" id="KW-0732">Signal</keyword>
<evidence type="ECO:0000259" key="19">
    <source>
        <dbReference type="SMART" id="SM01217"/>
    </source>
</evidence>
<dbReference type="Pfam" id="PF01915">
    <property type="entry name" value="Glyco_hydro_3_C"/>
    <property type="match status" value="1"/>
</dbReference>
<evidence type="ECO:0000256" key="1">
    <source>
        <dbReference type="ARBA" id="ARBA00000448"/>
    </source>
</evidence>
<keyword evidence="21" id="KW-1185">Reference proteome</keyword>
<dbReference type="SUPFAM" id="SSF52279">
    <property type="entry name" value="Beta-D-glucan exohydrolase, C-terminal domain"/>
    <property type="match status" value="1"/>
</dbReference>
<keyword evidence="9" id="KW-0136">Cellulose degradation</keyword>
<dbReference type="AlphaFoldDB" id="A0AA38VIB9"/>
<evidence type="ECO:0000256" key="16">
    <source>
        <dbReference type="ARBA" id="ARBA00083231"/>
    </source>
</evidence>
<protein>
    <recommendedName>
        <fullName evidence="14">Beta-glucosidase cel3A</fullName>
        <ecNumber evidence="5">3.2.1.21</ecNumber>
    </recommendedName>
    <alternativeName>
        <fullName evidence="15">Beta-D-glucoside glucohydrolase cel3A</fullName>
    </alternativeName>
    <alternativeName>
        <fullName evidence="17">Cellobiase cel3A</fullName>
    </alternativeName>
    <alternativeName>
        <fullName evidence="16">Gentiobiase cel3A</fullName>
    </alternativeName>
</protein>
<sequence length="805" mass="86158">MLPSLFSGLAALAVLGHQSQAQDVITSDTFFYGQVPPVYPTPELEETGPWANAVAKAKTLVAQMTLEEKVNLTGGVTSQTGCSGFVTAIPRLGFPGLCLADAGNGVRSTDYVSAWSSGIHVGASWNRDLAYQRAHFMGGEAKAKGVNVLLGPVIGPIGRVAQGGRNWEGFSVDPYLTGELAYETVTGIQAAGVISSTKHFIAQEQETHRVNTWSYLETGPFAESVSSNVDDKAMHETYLWPFYNAAKAGSGSVMCSLQRVNNSYSCQNSKAQNGLLKGELGFPGWIVSDWGAQRSGVSSALGGLDVAMPSGSSFWGDQLTLAVNNGSVPESRVDDMVTRIIASWYQMGQDTTDFPTPGYGMPADLGLPHTAVDARNPEGKPVLYAGAVEGHVLVKNTNNALPLKSSDMKLISLFGYSAHAPNRNNFERASGSLLFTSWGVGVQSANITEVNLGWFGDLNITYSRTAVNGTLISGGGSGAAAWSLFSSPFDALVNRAEEDGTALFWDFETGSPVVNPTSNACIVIGNAWASEGYDRPALRDDFTDGLIASVADQCANTIVVFHNAGTRLVDTFVDHPNVTAVIFAHLPGEKSGKALISLLYGDENFSGRLPYTVARNESDYGHLLKPDKTVAPSTYQKYPQSNFTEGVYLDYRHFDALNITPRYEFGFGLSYTTFDYSDLHIVKSCKPSTPYPTGAVEQGGQTDLWDVVARVSAKVTNTGARDGSEVAQLYVGIPSSDAPVRQLRGFAKETIAAGGSVTVDFNVTRRDLSVWDVAAQKWKLQTGDYKVSVGRSSRDLPLVGTLTLK</sequence>
<comment type="similarity">
    <text evidence="4">Belongs to the glycosyl hydrolase 3 family.</text>
</comment>
<dbReference type="InterPro" id="IPR017853">
    <property type="entry name" value="GH"/>
</dbReference>
<keyword evidence="6" id="KW-0964">Secreted</keyword>
<dbReference type="InterPro" id="IPR001764">
    <property type="entry name" value="Glyco_hydro_3_N"/>
</dbReference>
<dbReference type="FunFam" id="2.60.40.10:FF:000757">
    <property type="entry name" value="Beta-glucosidase G"/>
    <property type="match status" value="1"/>
</dbReference>
<dbReference type="EC" id="3.2.1.21" evidence="5"/>
<dbReference type="InterPro" id="IPR002772">
    <property type="entry name" value="Glyco_hydro_3_C"/>
</dbReference>
<evidence type="ECO:0000256" key="10">
    <source>
        <dbReference type="ARBA" id="ARBA00023180"/>
    </source>
</evidence>
<evidence type="ECO:0000256" key="4">
    <source>
        <dbReference type="ARBA" id="ARBA00005336"/>
    </source>
</evidence>
<comment type="caution">
    <text evidence="20">The sequence shown here is derived from an EMBL/GenBank/DDBJ whole genome shotgun (WGS) entry which is preliminary data.</text>
</comment>
<keyword evidence="11" id="KW-0119">Carbohydrate metabolism</keyword>
<evidence type="ECO:0000256" key="13">
    <source>
        <dbReference type="ARBA" id="ARBA00023326"/>
    </source>
</evidence>
<evidence type="ECO:0000313" key="20">
    <source>
        <dbReference type="EMBL" id="KAJ9134140.1"/>
    </source>
</evidence>
<dbReference type="Gene3D" id="3.20.20.300">
    <property type="entry name" value="Glycoside hydrolase, family 3, N-terminal domain"/>
    <property type="match status" value="1"/>
</dbReference>
<accession>A0AA38VIB9</accession>
<dbReference type="Gene3D" id="2.60.40.10">
    <property type="entry name" value="Immunoglobulins"/>
    <property type="match status" value="1"/>
</dbReference>
<evidence type="ECO:0000256" key="14">
    <source>
        <dbReference type="ARBA" id="ARBA00070030"/>
    </source>
</evidence>
<feature type="signal peptide" evidence="18">
    <location>
        <begin position="1"/>
        <end position="21"/>
    </location>
</feature>
<evidence type="ECO:0000256" key="8">
    <source>
        <dbReference type="ARBA" id="ARBA00022801"/>
    </source>
</evidence>
<comment type="pathway">
    <text evidence="3">Glycan metabolism; cellulose degradation.</text>
</comment>
<dbReference type="Pfam" id="PF14310">
    <property type="entry name" value="Fn3-like"/>
    <property type="match status" value="1"/>
</dbReference>
<proteinExistence type="inferred from homology"/>
<evidence type="ECO:0000313" key="21">
    <source>
        <dbReference type="Proteomes" id="UP001174694"/>
    </source>
</evidence>
<evidence type="ECO:0000256" key="2">
    <source>
        <dbReference type="ARBA" id="ARBA00004613"/>
    </source>
</evidence>